<evidence type="ECO:0000313" key="2">
    <source>
        <dbReference type="EMBL" id="TXS93247.1"/>
    </source>
</evidence>
<dbReference type="PANTHER" id="PTHR33361:SF16">
    <property type="entry name" value="DUF885 DOMAIN-CONTAINING PROTEIN"/>
    <property type="match status" value="1"/>
</dbReference>
<reference evidence="2 3" key="1">
    <citation type="submission" date="2019-08" db="EMBL/GenBank/DDBJ databases">
        <title>Parahaliea maris sp. nov., isolated from the surface seawater.</title>
        <authorList>
            <person name="Liu Y."/>
        </authorList>
    </citation>
    <scope>NUCLEOTIDE SEQUENCE [LARGE SCALE GENOMIC DNA]</scope>
    <source>
        <strain evidence="2 3">S2-26</strain>
    </source>
</reference>
<keyword evidence="1" id="KW-0732">Signal</keyword>
<dbReference type="RefSeq" id="WP_148063183.1">
    <property type="nucleotide sequence ID" value="NZ_VRYZ01000002.1"/>
</dbReference>
<dbReference type="Proteomes" id="UP000321933">
    <property type="component" value="Unassembled WGS sequence"/>
</dbReference>
<dbReference type="InterPro" id="IPR010281">
    <property type="entry name" value="DUF885"/>
</dbReference>
<accession>A0A5C9A0X3</accession>
<dbReference type="Pfam" id="PF05960">
    <property type="entry name" value="DUF885"/>
    <property type="match status" value="1"/>
</dbReference>
<evidence type="ECO:0000256" key="1">
    <source>
        <dbReference type="SAM" id="SignalP"/>
    </source>
</evidence>
<dbReference type="PANTHER" id="PTHR33361">
    <property type="entry name" value="GLR0591 PROTEIN"/>
    <property type="match status" value="1"/>
</dbReference>
<proteinExistence type="predicted"/>
<comment type="caution">
    <text evidence="2">The sequence shown here is derived from an EMBL/GenBank/DDBJ whole genome shotgun (WGS) entry which is preliminary data.</text>
</comment>
<sequence length="600" mass="67777">MRNLIAALFLLAPLAAMAAPAASESERLKQWLDERYEEELAFHPEKQTQLGRKTDYDKLDDYSEAADDAELQWHLDSVAAMEAAFDRDQLDADARVSYDYWAYRAERAVEDRRWRRNHYLLNQMSSVHTGLPQFLINYHTVDSQQDMLDYISRLKGVATALGQVQEQVELAAKEGIRAPRFAYDIVIDQSQSVVTGAPFDDSEEAAALWADVQGKLAALQDSGDIDASRADELRALARKALLDAVAPAYRSLIAWLQQDRANTDAEPQGASSLPGGQDYYAYRLRSYTTTDMSAEQVHQLGLAEVKRIRSEMEAIRKEVGFDGDLAAFFEFVRSDARFYYPNTDAGRQAYIDETEHYLDLIADKLPEYFGILPKASLEVRRVEAFRERDGAAASYSTGTADGSRPGVYYMHLSDMSANNRTDLQTTAYHEGNPGHHMQSSIALERSDLPLFRSDVWYSAYGEGWALYSELLAWEMGVYDNPYYNFGRLGAEIFRAIRLVVDTGMHAKGWSEEQAVQYMLENSAIPETSVRSEIQRYLVWPGQATSYKVGMLKILELRERARAALGDKFDIRAYHDLVLGGGSLPLGILERRVDEWIASQV</sequence>
<dbReference type="OrthoDB" id="9769898at2"/>
<organism evidence="2 3">
    <name type="scientific">Parahaliea aestuarii</name>
    <dbReference type="NCBI Taxonomy" id="1852021"/>
    <lineage>
        <taxon>Bacteria</taxon>
        <taxon>Pseudomonadati</taxon>
        <taxon>Pseudomonadota</taxon>
        <taxon>Gammaproteobacteria</taxon>
        <taxon>Cellvibrionales</taxon>
        <taxon>Halieaceae</taxon>
        <taxon>Parahaliea</taxon>
    </lineage>
</organism>
<dbReference type="AlphaFoldDB" id="A0A5C9A0X3"/>
<evidence type="ECO:0000313" key="3">
    <source>
        <dbReference type="Proteomes" id="UP000321933"/>
    </source>
</evidence>
<feature type="signal peptide" evidence="1">
    <location>
        <begin position="1"/>
        <end position="18"/>
    </location>
</feature>
<keyword evidence="3" id="KW-1185">Reference proteome</keyword>
<feature type="chain" id="PRO_5022957844" evidence="1">
    <location>
        <begin position="19"/>
        <end position="600"/>
    </location>
</feature>
<protein>
    <submittedName>
        <fullName evidence="2">DUF885 domain-containing protein</fullName>
    </submittedName>
</protein>
<name>A0A5C9A0X3_9GAMM</name>
<gene>
    <name evidence="2" type="ORF">FVW59_05230</name>
</gene>
<dbReference type="EMBL" id="VRYZ01000002">
    <property type="protein sequence ID" value="TXS93247.1"/>
    <property type="molecule type" value="Genomic_DNA"/>
</dbReference>